<keyword evidence="4 6" id="KW-1133">Transmembrane helix</keyword>
<proteinExistence type="predicted"/>
<dbReference type="InterPro" id="IPR043428">
    <property type="entry name" value="LivM-like"/>
</dbReference>
<evidence type="ECO:0000256" key="6">
    <source>
        <dbReference type="SAM" id="Phobius"/>
    </source>
</evidence>
<feature type="transmembrane region" description="Helical" evidence="6">
    <location>
        <begin position="218"/>
        <end position="245"/>
    </location>
</feature>
<keyword evidence="3 6" id="KW-0812">Transmembrane</keyword>
<dbReference type="GO" id="GO:0005886">
    <property type="term" value="C:plasma membrane"/>
    <property type="evidence" value="ECO:0007669"/>
    <property type="project" value="UniProtKB-SubCell"/>
</dbReference>
<reference evidence="8" key="1">
    <citation type="submission" date="2017-09" db="EMBL/GenBank/DDBJ databases">
        <title>Depth-based differentiation of microbial function through sediment-hosted aquifers and enrichment of novel symbionts in the deep terrestrial subsurface.</title>
        <authorList>
            <person name="Probst A.J."/>
            <person name="Ladd B."/>
            <person name="Jarett J.K."/>
            <person name="Geller-Mcgrath D.E."/>
            <person name="Sieber C.M.K."/>
            <person name="Emerson J.B."/>
            <person name="Anantharaman K."/>
            <person name="Thomas B.C."/>
            <person name="Malmstrom R."/>
            <person name="Stieglmeier M."/>
            <person name="Klingl A."/>
            <person name="Woyke T."/>
            <person name="Ryan C.M."/>
            <person name="Banfield J.F."/>
        </authorList>
    </citation>
    <scope>NUCLEOTIDE SEQUENCE [LARGE SCALE GENOMIC DNA]</scope>
</reference>
<evidence type="ECO:0000256" key="5">
    <source>
        <dbReference type="ARBA" id="ARBA00023136"/>
    </source>
</evidence>
<dbReference type="AlphaFoldDB" id="A0A2M8GGT3"/>
<keyword evidence="2" id="KW-1003">Cell membrane</keyword>
<evidence type="ECO:0000313" key="7">
    <source>
        <dbReference type="EMBL" id="PJC76589.1"/>
    </source>
</evidence>
<dbReference type="EMBL" id="PFQN01000036">
    <property type="protein sequence ID" value="PJC76589.1"/>
    <property type="molecule type" value="Genomic_DNA"/>
</dbReference>
<sequence length="289" mass="31409">MEYLFHILIISGIYSILALSLNLIIGFTGLPAFGHAAFSCVGAYVSALLALNLGISPWIGLLIGAVMASLLGLLIGYPSIRLKGDYLALATFGFGVIVYSIAKNWVPLTKGPMGLPSIPRFSVFGFSLEPIWTYFILVLLFVLITVLVIQRIVHSPFGRILRSIREDEIASEALGKNTTKYKLLVFVVGAFFAGIAGSLYAHYITFLDPSTFTVMESITVLLMVIFGGMGNIPGSIVGATILVVFPELLRFLGLSSSMAAQVRQMIYGLLLVILMLKRPQGLMGTFRFK</sequence>
<feature type="transmembrane region" description="Helical" evidence="6">
    <location>
        <begin position="6"/>
        <end position="25"/>
    </location>
</feature>
<comment type="caution">
    <text evidence="7">The sequence shown here is derived from an EMBL/GenBank/DDBJ whole genome shotgun (WGS) entry which is preliminary data.</text>
</comment>
<dbReference type="CDD" id="cd06581">
    <property type="entry name" value="TM_PBP1_LivM_like"/>
    <property type="match status" value="1"/>
</dbReference>
<protein>
    <submittedName>
        <fullName evidence="7">Branched-chain amino acid ABC transporter permease</fullName>
    </submittedName>
</protein>
<feature type="transmembrane region" description="Helical" evidence="6">
    <location>
        <begin position="57"/>
        <end position="77"/>
    </location>
</feature>
<accession>A0A2M8GGT3</accession>
<feature type="transmembrane region" description="Helical" evidence="6">
    <location>
        <begin position="183"/>
        <end position="206"/>
    </location>
</feature>
<comment type="subcellular location">
    <subcellularLocation>
        <location evidence="1">Cell membrane</location>
        <topology evidence="1">Multi-pass membrane protein</topology>
    </subcellularLocation>
</comment>
<dbReference type="GO" id="GO:0015658">
    <property type="term" value="F:branched-chain amino acid transmembrane transporter activity"/>
    <property type="evidence" value="ECO:0007669"/>
    <property type="project" value="InterPro"/>
</dbReference>
<feature type="transmembrane region" description="Helical" evidence="6">
    <location>
        <begin position="84"/>
        <end position="102"/>
    </location>
</feature>
<name>A0A2M8GGT3_9BACT</name>
<dbReference type="PANTHER" id="PTHR30482:SF10">
    <property type="entry name" value="HIGH-AFFINITY BRANCHED-CHAIN AMINO ACID TRANSPORT PROTEIN BRAE"/>
    <property type="match status" value="1"/>
</dbReference>
<gene>
    <name evidence="7" type="ORF">CO010_02410</name>
</gene>
<dbReference type="Pfam" id="PF02653">
    <property type="entry name" value="BPD_transp_2"/>
    <property type="match status" value="1"/>
</dbReference>
<feature type="transmembrane region" description="Helical" evidence="6">
    <location>
        <begin position="131"/>
        <end position="153"/>
    </location>
</feature>
<evidence type="ECO:0000256" key="1">
    <source>
        <dbReference type="ARBA" id="ARBA00004651"/>
    </source>
</evidence>
<dbReference type="PANTHER" id="PTHR30482">
    <property type="entry name" value="HIGH-AFFINITY BRANCHED-CHAIN AMINO ACID TRANSPORT SYSTEM PERMEASE"/>
    <property type="match status" value="1"/>
</dbReference>
<evidence type="ECO:0000256" key="2">
    <source>
        <dbReference type="ARBA" id="ARBA00022475"/>
    </source>
</evidence>
<evidence type="ECO:0000313" key="8">
    <source>
        <dbReference type="Proteomes" id="UP000230384"/>
    </source>
</evidence>
<dbReference type="InterPro" id="IPR001851">
    <property type="entry name" value="ABC_transp_permease"/>
</dbReference>
<organism evidence="7 8">
    <name type="scientific">Candidatus Shapirobacteria bacterium CG_4_8_14_3_um_filter_39_11</name>
    <dbReference type="NCBI Taxonomy" id="1974875"/>
    <lineage>
        <taxon>Bacteria</taxon>
        <taxon>Candidatus Shapironibacteriota</taxon>
    </lineage>
</organism>
<feature type="transmembrane region" description="Helical" evidence="6">
    <location>
        <begin position="32"/>
        <end position="51"/>
    </location>
</feature>
<dbReference type="Proteomes" id="UP000230384">
    <property type="component" value="Unassembled WGS sequence"/>
</dbReference>
<evidence type="ECO:0000256" key="4">
    <source>
        <dbReference type="ARBA" id="ARBA00022989"/>
    </source>
</evidence>
<keyword evidence="5 6" id="KW-0472">Membrane</keyword>
<evidence type="ECO:0000256" key="3">
    <source>
        <dbReference type="ARBA" id="ARBA00022692"/>
    </source>
</evidence>